<protein>
    <submittedName>
        <fullName evidence="2">Enoyl-CoA hydratase/carnithine racemase</fullName>
    </submittedName>
    <submittedName>
        <fullName evidence="3">Enoyl-CoA hydratase/isomerase family protein</fullName>
    </submittedName>
</protein>
<dbReference type="Gene3D" id="3.90.226.10">
    <property type="entry name" value="2-enoyl-CoA Hydratase, Chain A, domain 1"/>
    <property type="match status" value="1"/>
</dbReference>
<dbReference type="Proteomes" id="UP000553957">
    <property type="component" value="Unassembled WGS sequence"/>
</dbReference>
<dbReference type="EMBL" id="JACHKF010000001">
    <property type="protein sequence ID" value="MBB6569848.1"/>
    <property type="molecule type" value="Genomic_DNA"/>
</dbReference>
<keyword evidence="3" id="KW-0413">Isomerase</keyword>
<dbReference type="Proteomes" id="UP000534306">
    <property type="component" value="Unassembled WGS sequence"/>
</dbReference>
<keyword evidence="4" id="KW-1185">Reference proteome</keyword>
<comment type="similarity">
    <text evidence="1">Belongs to the enoyl-CoA hydratase/isomerase family.</text>
</comment>
<organism evidence="3 4">
    <name type="scientific">Kribbella sandramycini</name>
    <dbReference type="NCBI Taxonomy" id="60450"/>
    <lineage>
        <taxon>Bacteria</taxon>
        <taxon>Bacillati</taxon>
        <taxon>Actinomycetota</taxon>
        <taxon>Actinomycetes</taxon>
        <taxon>Propionibacteriales</taxon>
        <taxon>Kribbellaceae</taxon>
        <taxon>Kribbella</taxon>
    </lineage>
</organism>
<gene>
    <name evidence="2" type="ORF">HNR71_005485</name>
    <name evidence="3" type="ORF">HPO96_08730</name>
</gene>
<evidence type="ECO:0000313" key="2">
    <source>
        <dbReference type="EMBL" id="MBB6569848.1"/>
    </source>
</evidence>
<proteinExistence type="inferred from homology"/>
<accession>A0A7Y4KX78</accession>
<dbReference type="InterPro" id="IPR001753">
    <property type="entry name" value="Enoyl-CoA_hydra/iso"/>
</dbReference>
<dbReference type="AlphaFoldDB" id="A0A7Y4KX78"/>
<dbReference type="EMBL" id="JABJRC010000002">
    <property type="protein sequence ID" value="NOL40327.1"/>
    <property type="molecule type" value="Genomic_DNA"/>
</dbReference>
<dbReference type="CDD" id="cd06558">
    <property type="entry name" value="crotonase-like"/>
    <property type="match status" value="1"/>
</dbReference>
<reference evidence="3 4" key="1">
    <citation type="submission" date="2020-05" db="EMBL/GenBank/DDBJ databases">
        <title>Genome sequence of Kribbella sandramycini ATCC 39419.</title>
        <authorList>
            <person name="Maclea K.S."/>
            <person name="Fair J.L."/>
        </authorList>
    </citation>
    <scope>NUCLEOTIDE SEQUENCE [LARGE SCALE GENOMIC DNA]</scope>
    <source>
        <strain evidence="3 4">ATCC 39419</strain>
    </source>
</reference>
<reference evidence="2 5" key="2">
    <citation type="submission" date="2020-08" db="EMBL/GenBank/DDBJ databases">
        <title>Sequencing the genomes of 1000 actinobacteria strains.</title>
        <authorList>
            <person name="Klenk H.-P."/>
        </authorList>
    </citation>
    <scope>NUCLEOTIDE SEQUENCE [LARGE SCALE GENOMIC DNA]</scope>
    <source>
        <strain evidence="2 5">DSM 15626</strain>
    </source>
</reference>
<dbReference type="PANTHER" id="PTHR42964">
    <property type="entry name" value="ENOYL-COA HYDRATASE"/>
    <property type="match status" value="1"/>
</dbReference>
<comment type="caution">
    <text evidence="3">The sequence shown here is derived from an EMBL/GenBank/DDBJ whole genome shotgun (WGS) entry which is preliminary data.</text>
</comment>
<dbReference type="InterPro" id="IPR051683">
    <property type="entry name" value="Enoyl-CoA_Hydratase/Isomerase"/>
</dbReference>
<dbReference type="SUPFAM" id="SSF52096">
    <property type="entry name" value="ClpP/crotonase"/>
    <property type="match status" value="1"/>
</dbReference>
<dbReference type="RefSeq" id="WP_171672771.1">
    <property type="nucleotide sequence ID" value="NZ_BAAAGT010000002.1"/>
</dbReference>
<dbReference type="Pfam" id="PF00378">
    <property type="entry name" value="ECH_1"/>
    <property type="match status" value="1"/>
</dbReference>
<evidence type="ECO:0000256" key="1">
    <source>
        <dbReference type="ARBA" id="ARBA00005254"/>
    </source>
</evidence>
<evidence type="ECO:0000313" key="5">
    <source>
        <dbReference type="Proteomes" id="UP000553957"/>
    </source>
</evidence>
<dbReference type="Gene3D" id="3.30.300.220">
    <property type="match status" value="1"/>
</dbReference>
<evidence type="ECO:0000313" key="3">
    <source>
        <dbReference type="EMBL" id="NOL40327.1"/>
    </source>
</evidence>
<dbReference type="GO" id="GO:0016853">
    <property type="term" value="F:isomerase activity"/>
    <property type="evidence" value="ECO:0007669"/>
    <property type="project" value="UniProtKB-KW"/>
</dbReference>
<dbReference type="PANTHER" id="PTHR42964:SF1">
    <property type="entry name" value="POLYKETIDE BIOSYNTHESIS ENOYL-COA HYDRATASE PKSH-RELATED"/>
    <property type="match status" value="1"/>
</dbReference>
<sequence length="143" mass="15640">MSADRIELTVAGHVATVTLDHVAKRNALTMAMWVSLNDVLRGLGDDPQVRVVVLRGAGAHFSAGDLVDATWAERTGLITELTTEDVDKRAQQLAHLLTTRSQTTIRAAKQLTAGHPADLAWPDSDYREGVRAYRERRPPSFPG</sequence>
<evidence type="ECO:0000313" key="4">
    <source>
        <dbReference type="Proteomes" id="UP000534306"/>
    </source>
</evidence>
<name>A0A7Y4KX78_9ACTN</name>
<dbReference type="InterPro" id="IPR029045">
    <property type="entry name" value="ClpP/crotonase-like_dom_sf"/>
</dbReference>